<organism evidence="3">
    <name type="scientific">Thermomicrobium roseum</name>
    <dbReference type="NCBI Taxonomy" id="500"/>
    <lineage>
        <taxon>Bacteria</taxon>
        <taxon>Pseudomonadati</taxon>
        <taxon>Thermomicrobiota</taxon>
        <taxon>Thermomicrobia</taxon>
        <taxon>Thermomicrobiales</taxon>
        <taxon>Thermomicrobiaceae</taxon>
        <taxon>Thermomicrobium</taxon>
    </lineage>
</organism>
<keyword evidence="2 3" id="KW-0808">Transferase</keyword>
<dbReference type="Pfam" id="PF03808">
    <property type="entry name" value="Glyco_tran_WecG"/>
    <property type="match status" value="1"/>
</dbReference>
<proteinExistence type="predicted"/>
<sequence>MTSSRPHRIRILGLPLDDVTLAEAVHLAQSWCTAADTLQQIVTLNPEMVMAARRNAAFRAVVEAAALVTADGVGLIAAARLRGTPLRGRVTGVDLVEALAAAGLRLFLLGAAPGVAERAACVLEQRFGATVVGTWAGSPRPEDASDALARIAAARPQVLCVAYGAPAQDLWIARHRSELTLAGVRVALGVGGTFDYLAGVVPRPPEVIRRLGLEWLYRLIRQPWRWRRQLVLPYFAALATLEAIRVRLGPAT</sequence>
<evidence type="ECO:0000256" key="1">
    <source>
        <dbReference type="ARBA" id="ARBA00022676"/>
    </source>
</evidence>
<dbReference type="GO" id="GO:0016758">
    <property type="term" value="F:hexosyltransferase activity"/>
    <property type="evidence" value="ECO:0007669"/>
    <property type="project" value="TreeGrafter"/>
</dbReference>
<accession>A0A7C1JUY5</accession>
<reference evidence="3" key="1">
    <citation type="journal article" date="2020" name="mSystems">
        <title>Genome- and Community-Level Interaction Insights into Carbon Utilization and Element Cycling Functions of Hydrothermarchaeota in Hydrothermal Sediment.</title>
        <authorList>
            <person name="Zhou Z."/>
            <person name="Liu Y."/>
            <person name="Xu W."/>
            <person name="Pan J."/>
            <person name="Luo Z.H."/>
            <person name="Li M."/>
        </authorList>
    </citation>
    <scope>NUCLEOTIDE SEQUENCE [LARGE SCALE GENOMIC DNA]</scope>
    <source>
        <strain evidence="3">SpSt-222</strain>
    </source>
</reference>
<dbReference type="InterPro" id="IPR004629">
    <property type="entry name" value="WecG_TagA_CpsF"/>
</dbReference>
<dbReference type="PANTHER" id="PTHR34136">
    <property type="match status" value="1"/>
</dbReference>
<dbReference type="NCBIfam" id="TIGR00696">
    <property type="entry name" value="wecG_tagA_cpsF"/>
    <property type="match status" value="1"/>
</dbReference>
<evidence type="ECO:0000313" key="3">
    <source>
        <dbReference type="EMBL" id="HEF65437.1"/>
    </source>
</evidence>
<dbReference type="PANTHER" id="PTHR34136:SF1">
    <property type="entry name" value="UDP-N-ACETYL-D-MANNOSAMINURONIC ACID TRANSFERASE"/>
    <property type="match status" value="1"/>
</dbReference>
<dbReference type="CDD" id="cd06533">
    <property type="entry name" value="Glyco_transf_WecG_TagA"/>
    <property type="match status" value="1"/>
</dbReference>
<keyword evidence="1" id="KW-0328">Glycosyltransferase</keyword>
<dbReference type="EMBL" id="DSJL01000011">
    <property type="protein sequence ID" value="HEF65437.1"/>
    <property type="molecule type" value="Genomic_DNA"/>
</dbReference>
<dbReference type="AlphaFoldDB" id="A0A7C1JUY5"/>
<comment type="caution">
    <text evidence="3">The sequence shown here is derived from an EMBL/GenBank/DDBJ whole genome shotgun (WGS) entry which is preliminary data.</text>
</comment>
<protein>
    <submittedName>
        <fullName evidence="3">WecB/TagA/CpsF family glycosyltransferase</fullName>
    </submittedName>
</protein>
<gene>
    <name evidence="3" type="ORF">ENP47_07555</name>
</gene>
<evidence type="ECO:0000256" key="2">
    <source>
        <dbReference type="ARBA" id="ARBA00022679"/>
    </source>
</evidence>
<name>A0A7C1JUY5_THERO</name>